<feature type="transmembrane region" description="Helical" evidence="1">
    <location>
        <begin position="28"/>
        <end position="45"/>
    </location>
</feature>
<evidence type="ECO:0008006" key="4">
    <source>
        <dbReference type="Google" id="ProtNLM"/>
    </source>
</evidence>
<keyword evidence="1" id="KW-0472">Membrane</keyword>
<name>A0A9R1VYH5_LACSA</name>
<reference evidence="2 3" key="1">
    <citation type="journal article" date="2017" name="Nat. Commun.">
        <title>Genome assembly with in vitro proximity ligation data and whole-genome triplication in lettuce.</title>
        <authorList>
            <person name="Reyes-Chin-Wo S."/>
            <person name="Wang Z."/>
            <person name="Yang X."/>
            <person name="Kozik A."/>
            <person name="Arikit S."/>
            <person name="Song C."/>
            <person name="Xia L."/>
            <person name="Froenicke L."/>
            <person name="Lavelle D.O."/>
            <person name="Truco M.J."/>
            <person name="Xia R."/>
            <person name="Zhu S."/>
            <person name="Xu C."/>
            <person name="Xu H."/>
            <person name="Xu X."/>
            <person name="Cox K."/>
            <person name="Korf I."/>
            <person name="Meyers B.C."/>
            <person name="Michelmore R.W."/>
        </authorList>
    </citation>
    <scope>NUCLEOTIDE SEQUENCE [LARGE SCALE GENOMIC DNA]</scope>
    <source>
        <strain evidence="3">cv. Salinas</strain>
        <tissue evidence="2">Seedlings</tissue>
    </source>
</reference>
<feature type="transmembrane region" description="Helical" evidence="1">
    <location>
        <begin position="57"/>
        <end position="78"/>
    </location>
</feature>
<evidence type="ECO:0000313" key="2">
    <source>
        <dbReference type="EMBL" id="KAJ0213708.1"/>
    </source>
</evidence>
<evidence type="ECO:0000256" key="1">
    <source>
        <dbReference type="SAM" id="Phobius"/>
    </source>
</evidence>
<organism evidence="2 3">
    <name type="scientific">Lactuca sativa</name>
    <name type="common">Garden lettuce</name>
    <dbReference type="NCBI Taxonomy" id="4236"/>
    <lineage>
        <taxon>Eukaryota</taxon>
        <taxon>Viridiplantae</taxon>
        <taxon>Streptophyta</taxon>
        <taxon>Embryophyta</taxon>
        <taxon>Tracheophyta</taxon>
        <taxon>Spermatophyta</taxon>
        <taxon>Magnoliopsida</taxon>
        <taxon>eudicotyledons</taxon>
        <taxon>Gunneridae</taxon>
        <taxon>Pentapetalae</taxon>
        <taxon>asterids</taxon>
        <taxon>campanulids</taxon>
        <taxon>Asterales</taxon>
        <taxon>Asteraceae</taxon>
        <taxon>Cichorioideae</taxon>
        <taxon>Cichorieae</taxon>
        <taxon>Lactucinae</taxon>
        <taxon>Lactuca</taxon>
    </lineage>
</organism>
<keyword evidence="1" id="KW-1133">Transmembrane helix</keyword>
<keyword evidence="1" id="KW-0812">Transmembrane</keyword>
<proteinExistence type="predicted"/>
<dbReference type="EMBL" id="NBSK02000004">
    <property type="protein sequence ID" value="KAJ0213708.1"/>
    <property type="molecule type" value="Genomic_DNA"/>
</dbReference>
<dbReference type="Proteomes" id="UP000235145">
    <property type="component" value="Unassembled WGS sequence"/>
</dbReference>
<evidence type="ECO:0000313" key="3">
    <source>
        <dbReference type="Proteomes" id="UP000235145"/>
    </source>
</evidence>
<protein>
    <recommendedName>
        <fullName evidence="4">Transmembrane protein</fullName>
    </recommendedName>
</protein>
<dbReference type="AlphaFoldDB" id="A0A9R1VYH5"/>
<accession>A0A9R1VYH5</accession>
<sequence length="81" mass="9054">MVSVRIEIGKEFVMNLNLIIYPEMKLELIRNFVWFVGNGIVIHWWRWLLVVGDGNGVVMVVIVALVMATIVMVVAVTAGGL</sequence>
<comment type="caution">
    <text evidence="2">The sequence shown here is derived from an EMBL/GenBank/DDBJ whole genome shotgun (WGS) entry which is preliminary data.</text>
</comment>
<keyword evidence="3" id="KW-1185">Reference proteome</keyword>
<gene>
    <name evidence="2" type="ORF">LSAT_V11C400221750</name>
</gene>